<feature type="binding site" evidence="11">
    <location>
        <position position="11"/>
    </location>
    <ligand>
        <name>ATP</name>
        <dbReference type="ChEBI" id="CHEBI:30616"/>
    </ligand>
</feature>
<dbReference type="Pfam" id="PF12627">
    <property type="entry name" value="PolyA_pol_RNAbd"/>
    <property type="match status" value="1"/>
</dbReference>
<evidence type="ECO:0000313" key="15">
    <source>
        <dbReference type="Proteomes" id="UP000028073"/>
    </source>
</evidence>
<evidence type="ECO:0000256" key="8">
    <source>
        <dbReference type="ARBA" id="ARBA00022840"/>
    </source>
</evidence>
<dbReference type="SUPFAM" id="SSF81301">
    <property type="entry name" value="Nucleotidyltransferase"/>
    <property type="match status" value="1"/>
</dbReference>
<dbReference type="OrthoDB" id="9805698at2"/>
<feature type="binding site" evidence="11">
    <location>
        <position position="137"/>
    </location>
    <ligand>
        <name>CTP</name>
        <dbReference type="ChEBI" id="CHEBI:37563"/>
    </ligand>
</feature>
<feature type="binding site" evidence="11">
    <location>
        <position position="140"/>
    </location>
    <ligand>
        <name>CTP</name>
        <dbReference type="ChEBI" id="CHEBI:37563"/>
    </ligand>
</feature>
<dbReference type="PANTHER" id="PTHR47545:SF1">
    <property type="entry name" value="MULTIFUNCTIONAL CCA PROTEIN"/>
    <property type="match status" value="1"/>
</dbReference>
<evidence type="ECO:0000256" key="1">
    <source>
        <dbReference type="ARBA" id="ARBA00001946"/>
    </source>
</evidence>
<reference evidence="14 15" key="1">
    <citation type="submission" date="2014-06" db="EMBL/GenBank/DDBJ databases">
        <title>Whole Genome Sequences of Three Symbiotic Endozoicomonas Bacteria.</title>
        <authorList>
            <person name="Neave M.J."/>
            <person name="Apprill A."/>
            <person name="Voolstra C.R."/>
        </authorList>
    </citation>
    <scope>NUCLEOTIDE SEQUENCE [LARGE SCALE GENOMIC DNA]</scope>
    <source>
        <strain evidence="14 15">DSM 25634</strain>
    </source>
</reference>
<comment type="function">
    <text evidence="11">Catalyzes the addition and repair of the essential 3'-terminal CCA sequence in tRNAs without using a nucleic acid template. Adds these three nucleotides in the order of C, C, and A to the tRNA nucleotide-73, using CTP and ATP as substrates and producing inorganic pyrophosphate. tRNA 3'-terminal CCA addition is required both for tRNA processing and repair. Also involved in tRNA surveillance by mediating tandem CCA addition to generate a CCACCA at the 3' terminus of unstable tRNAs. While stable tRNAs receive only 3'-terminal CCA, unstable tRNAs are marked with CCACCA and rapidly degraded.</text>
</comment>
<dbReference type="InterPro" id="IPR002646">
    <property type="entry name" value="PolA_pol_head_dom"/>
</dbReference>
<dbReference type="CDD" id="cd05398">
    <property type="entry name" value="NT_ClassII-CCAase"/>
    <property type="match status" value="1"/>
</dbReference>
<keyword evidence="2 11" id="KW-0808">Transferase</keyword>
<feature type="binding site" evidence="11">
    <location>
        <position position="21"/>
    </location>
    <ligand>
        <name>Mg(2+)</name>
        <dbReference type="ChEBI" id="CHEBI:18420"/>
    </ligand>
</feature>
<keyword evidence="6 11" id="KW-0547">Nucleotide-binding</keyword>
<sequence>MNIFLVGGAVRDKLLNLPVKDHDWVVVGSSPQQMIDQGFQPVGQDFPVFLHPETKEEYALARTERKSGHGYNGFVFHTAPDVTLEEDLIRRDLTINAIAEDEQGNIHDPYNGQTDLKQKLLRHVSPAFQEDPLRILRVARFAARFHHLGFSVAPETMKLMRSMVDSGEASYLVAERVWQETSRALCEPNPEIFFKVLSACNAMSVVMPEWTPFLKKDSTGMKSLQVAASRQESPEVRFAATFANELELNQEMIKALVKRLKTPSQFSEMANLTFQYSGDLIEHSADREPERWMTLFEKTDAFRRTERFEAFLKACSCIAEAQEKPLPKNRQEMLKALLALCLSMNAKEIVAQGFKGKAVGEQLRKTRVLRMQEQLSQ</sequence>
<dbReference type="InterPro" id="IPR012006">
    <property type="entry name" value="CCA_bact"/>
</dbReference>
<keyword evidence="8 11" id="KW-0067">ATP-binding</keyword>
<dbReference type="Pfam" id="PF01743">
    <property type="entry name" value="PolyA_pol"/>
    <property type="match status" value="1"/>
</dbReference>
<dbReference type="Gene3D" id="1.10.3090.10">
    <property type="entry name" value="cca-adding enzyme, domain 2"/>
    <property type="match status" value="1"/>
</dbReference>
<gene>
    <name evidence="11" type="primary">cca</name>
    <name evidence="14" type="ORF">GZ78_20275</name>
</gene>
<dbReference type="eggNOG" id="COG0617">
    <property type="taxonomic scope" value="Bacteria"/>
</dbReference>
<dbReference type="HAMAP" id="MF_01262">
    <property type="entry name" value="CCA_bact_type2"/>
    <property type="match status" value="1"/>
</dbReference>
<feature type="binding site" evidence="11">
    <location>
        <position position="91"/>
    </location>
    <ligand>
        <name>ATP</name>
        <dbReference type="ChEBI" id="CHEBI:30616"/>
    </ligand>
</feature>
<name>A0A081NEU1_9GAMM</name>
<dbReference type="GO" id="GO:0000049">
    <property type="term" value="F:tRNA binding"/>
    <property type="evidence" value="ECO:0007669"/>
    <property type="project" value="UniProtKB-UniRule"/>
</dbReference>
<dbReference type="InterPro" id="IPR032828">
    <property type="entry name" value="PolyA_RNA-bd"/>
</dbReference>
<feature type="binding site" evidence="11">
    <location>
        <position position="8"/>
    </location>
    <ligand>
        <name>ATP</name>
        <dbReference type="ChEBI" id="CHEBI:30616"/>
    </ligand>
</feature>
<dbReference type="STRING" id="1137799.GZ78_20275"/>
<dbReference type="RefSeq" id="WP_034839309.1">
    <property type="nucleotide sequence ID" value="NZ_JOKH01000004.1"/>
</dbReference>
<dbReference type="NCBIfam" id="NF008137">
    <property type="entry name" value="PRK10885.1"/>
    <property type="match status" value="1"/>
</dbReference>
<comment type="caution">
    <text evidence="14">The sequence shown here is derived from an EMBL/GenBank/DDBJ whole genome shotgun (WGS) entry which is preliminary data.</text>
</comment>
<comment type="catalytic activity">
    <reaction evidence="11">
        <text>a tRNA precursor + 2 CTP + ATP = a tRNA with a 3' CCA end + 3 diphosphate</text>
        <dbReference type="Rhea" id="RHEA:14433"/>
        <dbReference type="Rhea" id="RHEA-COMP:10465"/>
        <dbReference type="Rhea" id="RHEA-COMP:10468"/>
        <dbReference type="ChEBI" id="CHEBI:30616"/>
        <dbReference type="ChEBI" id="CHEBI:33019"/>
        <dbReference type="ChEBI" id="CHEBI:37563"/>
        <dbReference type="ChEBI" id="CHEBI:74896"/>
        <dbReference type="ChEBI" id="CHEBI:83071"/>
        <dbReference type="EC" id="2.7.7.72"/>
    </reaction>
</comment>
<protein>
    <recommendedName>
        <fullName evidence="11">CCA-adding enzyme</fullName>
        <ecNumber evidence="11">2.7.7.72</ecNumber>
    </recommendedName>
    <alternativeName>
        <fullName evidence="11">CCA tRNA nucleotidyltransferase</fullName>
    </alternativeName>
    <alternativeName>
        <fullName evidence="11">tRNA CCA-pyrophosphorylase</fullName>
    </alternativeName>
    <alternativeName>
        <fullName evidence="11">tRNA adenylyl-/cytidylyl- transferase</fullName>
    </alternativeName>
    <alternativeName>
        <fullName evidence="11">tRNA nucleotidyltransferase</fullName>
    </alternativeName>
    <alternativeName>
        <fullName evidence="11">tRNA-NT</fullName>
    </alternativeName>
</protein>
<comment type="similarity">
    <text evidence="11">Belongs to the tRNA nucleotidyltransferase/poly(A) polymerase family. Bacterial CCA-adding enzyme type 2 subfamily.</text>
</comment>
<comment type="catalytic activity">
    <reaction evidence="11">
        <text>a tRNA with a 3' CCA end + 2 CTP + ATP = a tRNA with a 3' CCACCA end + 3 diphosphate</text>
        <dbReference type="Rhea" id="RHEA:76235"/>
        <dbReference type="Rhea" id="RHEA-COMP:10468"/>
        <dbReference type="Rhea" id="RHEA-COMP:18655"/>
        <dbReference type="ChEBI" id="CHEBI:30616"/>
        <dbReference type="ChEBI" id="CHEBI:33019"/>
        <dbReference type="ChEBI" id="CHEBI:37563"/>
        <dbReference type="ChEBI" id="CHEBI:83071"/>
        <dbReference type="ChEBI" id="CHEBI:195187"/>
    </reaction>
</comment>
<evidence type="ECO:0000256" key="2">
    <source>
        <dbReference type="ARBA" id="ARBA00022679"/>
    </source>
</evidence>
<dbReference type="EC" id="2.7.7.72" evidence="11"/>
<evidence type="ECO:0000259" key="12">
    <source>
        <dbReference type="Pfam" id="PF01743"/>
    </source>
</evidence>
<keyword evidence="7 11" id="KW-0692">RNA repair</keyword>
<comment type="cofactor">
    <cofactor evidence="1 11">
        <name>Mg(2+)</name>
        <dbReference type="ChEBI" id="CHEBI:18420"/>
    </cofactor>
</comment>
<dbReference type="AlphaFoldDB" id="A0A081NEU1"/>
<dbReference type="GO" id="GO:0001680">
    <property type="term" value="P:tRNA 3'-terminal CCA addition"/>
    <property type="evidence" value="ECO:0007669"/>
    <property type="project" value="UniProtKB-UniRule"/>
</dbReference>
<dbReference type="InterPro" id="IPR043519">
    <property type="entry name" value="NT_sf"/>
</dbReference>
<dbReference type="GO" id="GO:0005524">
    <property type="term" value="F:ATP binding"/>
    <property type="evidence" value="ECO:0007669"/>
    <property type="project" value="UniProtKB-UniRule"/>
</dbReference>
<dbReference type="Gene3D" id="3.30.460.10">
    <property type="entry name" value="Beta Polymerase, domain 2"/>
    <property type="match status" value="1"/>
</dbReference>
<dbReference type="GO" id="GO:0000287">
    <property type="term" value="F:magnesium ion binding"/>
    <property type="evidence" value="ECO:0007669"/>
    <property type="project" value="UniProtKB-UniRule"/>
</dbReference>
<evidence type="ECO:0000256" key="7">
    <source>
        <dbReference type="ARBA" id="ARBA00022800"/>
    </source>
</evidence>
<feature type="domain" description="tRNA nucleotidyltransferase/poly(A) polymerase RNA and SrmB- binding" evidence="13">
    <location>
        <begin position="149"/>
        <end position="213"/>
    </location>
</feature>
<evidence type="ECO:0000256" key="10">
    <source>
        <dbReference type="ARBA" id="ARBA00022884"/>
    </source>
</evidence>
<dbReference type="Proteomes" id="UP000028073">
    <property type="component" value="Unassembled WGS sequence"/>
</dbReference>
<feature type="binding site" evidence="11">
    <location>
        <position position="8"/>
    </location>
    <ligand>
        <name>CTP</name>
        <dbReference type="ChEBI" id="CHEBI:37563"/>
    </ligand>
</feature>
<dbReference type="EMBL" id="JOKH01000004">
    <property type="protein sequence ID" value="KEQ16964.1"/>
    <property type="molecule type" value="Genomic_DNA"/>
</dbReference>
<evidence type="ECO:0000256" key="4">
    <source>
        <dbReference type="ARBA" id="ARBA00022695"/>
    </source>
</evidence>
<evidence type="ECO:0000313" key="14">
    <source>
        <dbReference type="EMBL" id="KEQ16964.1"/>
    </source>
</evidence>
<keyword evidence="4 11" id="KW-0548">Nucleotidyltransferase</keyword>
<feature type="binding site" evidence="11">
    <location>
        <position position="140"/>
    </location>
    <ligand>
        <name>ATP</name>
        <dbReference type="ChEBI" id="CHEBI:30616"/>
    </ligand>
</feature>
<dbReference type="GO" id="GO:0042245">
    <property type="term" value="P:RNA repair"/>
    <property type="evidence" value="ECO:0007669"/>
    <property type="project" value="UniProtKB-KW"/>
</dbReference>
<dbReference type="PANTHER" id="PTHR47545">
    <property type="entry name" value="MULTIFUNCTIONAL CCA PROTEIN"/>
    <property type="match status" value="1"/>
</dbReference>
<evidence type="ECO:0000256" key="6">
    <source>
        <dbReference type="ARBA" id="ARBA00022741"/>
    </source>
</evidence>
<evidence type="ECO:0000256" key="3">
    <source>
        <dbReference type="ARBA" id="ARBA00022694"/>
    </source>
</evidence>
<evidence type="ECO:0000256" key="9">
    <source>
        <dbReference type="ARBA" id="ARBA00022842"/>
    </source>
</evidence>
<organism evidence="14 15">
    <name type="scientific">Endozoicomonas numazuensis</name>
    <dbReference type="NCBI Taxonomy" id="1137799"/>
    <lineage>
        <taxon>Bacteria</taxon>
        <taxon>Pseudomonadati</taxon>
        <taxon>Pseudomonadota</taxon>
        <taxon>Gammaproteobacteria</taxon>
        <taxon>Oceanospirillales</taxon>
        <taxon>Endozoicomonadaceae</taxon>
        <taxon>Endozoicomonas</taxon>
    </lineage>
</organism>
<dbReference type="InterPro" id="IPR050124">
    <property type="entry name" value="tRNA_CCA-adding_enzyme"/>
</dbReference>
<keyword evidence="15" id="KW-1185">Reference proteome</keyword>
<feature type="binding site" evidence="11">
    <location>
        <position position="137"/>
    </location>
    <ligand>
        <name>ATP</name>
        <dbReference type="ChEBI" id="CHEBI:30616"/>
    </ligand>
</feature>
<feature type="domain" description="Poly A polymerase head" evidence="12">
    <location>
        <begin position="3"/>
        <end position="122"/>
    </location>
</feature>
<feature type="binding site" evidence="11">
    <location>
        <position position="23"/>
    </location>
    <ligand>
        <name>Mg(2+)</name>
        <dbReference type="ChEBI" id="CHEBI:18420"/>
    </ligand>
</feature>
<keyword evidence="5 11" id="KW-0479">Metal-binding</keyword>
<dbReference type="PIRSF" id="PIRSF000813">
    <property type="entry name" value="CCA_bact"/>
    <property type="match status" value="1"/>
</dbReference>
<keyword evidence="10 11" id="KW-0694">RNA-binding</keyword>
<feature type="binding site" evidence="11">
    <location>
        <position position="11"/>
    </location>
    <ligand>
        <name>CTP</name>
        <dbReference type="ChEBI" id="CHEBI:37563"/>
    </ligand>
</feature>
<evidence type="ECO:0000259" key="13">
    <source>
        <dbReference type="Pfam" id="PF12627"/>
    </source>
</evidence>
<keyword evidence="9 11" id="KW-0460">Magnesium</keyword>
<accession>A0A081NEU1</accession>
<comment type="miscellaneous">
    <text evidence="11">A single active site specifically recognizes both ATP and CTP and is responsible for their addition.</text>
</comment>
<dbReference type="GO" id="GO:0160016">
    <property type="term" value="F:CCACCA tRNA nucleotidyltransferase activity"/>
    <property type="evidence" value="ECO:0007669"/>
    <property type="project" value="RHEA"/>
</dbReference>
<dbReference type="SUPFAM" id="SSF81891">
    <property type="entry name" value="Poly A polymerase C-terminal region-like"/>
    <property type="match status" value="1"/>
</dbReference>
<evidence type="ECO:0000256" key="5">
    <source>
        <dbReference type="ARBA" id="ARBA00022723"/>
    </source>
</evidence>
<feature type="binding site" evidence="11">
    <location>
        <position position="91"/>
    </location>
    <ligand>
        <name>CTP</name>
        <dbReference type="ChEBI" id="CHEBI:37563"/>
    </ligand>
</feature>
<keyword evidence="3 11" id="KW-0819">tRNA processing</keyword>
<dbReference type="FunFam" id="3.30.460.10:FF:000016">
    <property type="entry name" value="Multifunctional CCA protein"/>
    <property type="match status" value="1"/>
</dbReference>
<dbReference type="GO" id="GO:0004810">
    <property type="term" value="F:CCA tRNA nucleotidyltransferase activity"/>
    <property type="evidence" value="ECO:0007669"/>
    <property type="project" value="UniProtKB-UniRule"/>
</dbReference>
<proteinExistence type="inferred from homology"/>
<evidence type="ECO:0000256" key="11">
    <source>
        <dbReference type="HAMAP-Rule" id="MF_01262"/>
    </source>
</evidence>